<dbReference type="EMBL" id="CP071502">
    <property type="protein sequence ID" value="QSX37191.1"/>
    <property type="molecule type" value="Genomic_DNA"/>
</dbReference>
<accession>A0ABX7R313</accession>
<feature type="transmembrane region" description="Helical" evidence="2">
    <location>
        <begin position="407"/>
        <end position="424"/>
    </location>
</feature>
<feature type="transmembrane region" description="Helical" evidence="2">
    <location>
        <begin position="632"/>
        <end position="650"/>
    </location>
</feature>
<feature type="transmembrane region" description="Helical" evidence="2">
    <location>
        <begin position="572"/>
        <end position="594"/>
    </location>
</feature>
<evidence type="ECO:0000313" key="4">
    <source>
        <dbReference type="Proteomes" id="UP000663207"/>
    </source>
</evidence>
<dbReference type="RefSeq" id="WP_207380451.1">
    <property type="nucleotide sequence ID" value="NZ_CP071502.1"/>
</dbReference>
<protein>
    <submittedName>
        <fullName evidence="3">DUF2339 domain-containing protein</fullName>
    </submittedName>
</protein>
<gene>
    <name evidence="3" type="ORF">JYB85_18415</name>
</gene>
<dbReference type="PANTHER" id="PTHR38434">
    <property type="entry name" value="BLL2549 PROTEIN"/>
    <property type="match status" value="1"/>
</dbReference>
<evidence type="ECO:0000313" key="3">
    <source>
        <dbReference type="EMBL" id="QSX37191.1"/>
    </source>
</evidence>
<name>A0ABX7R313_9GAMM</name>
<keyword evidence="4" id="KW-1185">Reference proteome</keyword>
<feature type="transmembrane region" description="Helical" evidence="2">
    <location>
        <begin position="458"/>
        <end position="481"/>
    </location>
</feature>
<feature type="transmembrane region" description="Helical" evidence="2">
    <location>
        <begin position="253"/>
        <end position="270"/>
    </location>
</feature>
<keyword evidence="2" id="KW-0472">Membrane</keyword>
<dbReference type="InterPro" id="IPR019286">
    <property type="entry name" value="DUF2339_TM"/>
</dbReference>
<feature type="transmembrane region" description="Helical" evidence="2">
    <location>
        <begin position="763"/>
        <end position="783"/>
    </location>
</feature>
<feature type="transmembrane region" description="Helical" evidence="2">
    <location>
        <begin position="940"/>
        <end position="957"/>
    </location>
</feature>
<keyword evidence="2" id="KW-1133">Transmembrane helix</keyword>
<feature type="transmembrane region" description="Helical" evidence="2">
    <location>
        <begin position="656"/>
        <end position="675"/>
    </location>
</feature>
<feature type="transmembrane region" description="Helical" evidence="2">
    <location>
        <begin position="824"/>
        <end position="842"/>
    </location>
</feature>
<proteinExistence type="predicted"/>
<sequence>MKSTEGTSAAQLQQLLRELQILKQQEQERHLQTELRLAALEDQLAQLLLRGEDSVPEARAQAMGPATASPWHKAEPQEAAVSAQVTPAHPQTAKRAPGWSQKAGAALATGLAGLLGPLAGLLGQAQDFYRHYQSKGQGPVFLMTVAGIIAMTLGFGYLLQYSLDNWLSDAGKALLGFACANAILGLGVWLRRRQPAVADFGSALVGLGLVINYLCGYFVGPYYGLIPDSLSYLLLLAITLGGYWLALRLEARVISIVALLGGSLAPLMLLPGSQAPLMYLPYLLLLGLGSVALCQRLRWPLLLETTAVLHMACIEVLGFYLDLPLVAGTMGWLALLCLHGIFYLYGASTLWLFGRNGLSHRLLALPAALLAFMIYSLGSFSEFPGQWLAFNGLILSLAGWRLRGFRHLCWFGAAALAGFAALYLLSDEQLGLVLLFEALLLLYLGCRERQVSLRLESIALLLLGLGINCPPWLELLVGGAFSFDLPFIAWWLSTAALYLAARMLAGPATPGTLEARLLTLVRELANLCLVLALLGSAYLLVQEYSVLLVMPLGLALLYLAKRWQLRGSEMLAWVLQLLPALVVLQGIVVSGSVHFSAQPLYAQLARIFLFLGLLGAWYGYRRLYPKGRMKKLAWYARLLTLFLLPLLPLPKVVVSYVAWLAPALWAVAALALIIGRRFRHPLLRREAEVLLWLAILTTAVECLQQRWQGLLALTMGAVWLGALVLRFGRLPWLWQQGCRLGWQLAPFYGALVVAVIAHSIEGYYSHTIALSSLAVASYFYWLLQGTPAASLRPNYGLALGGFFAAALLPWLAWLPVDTRGVDPWLLGLAQLTCLALMWQAQVRRLRALRRWHRQLPSRWRPMGWHGLLLLTYLPLSLTLGGALAAGLSALLMVCHGCWLMFLSLKPANQSLLRLAGGIFALACLKLLLLDMASASLLQKIVVFMLIGAILLAVAFFFQKARNRVLNLE</sequence>
<keyword evidence="1" id="KW-0175">Coiled coil</keyword>
<feature type="transmembrane region" description="Helical" evidence="2">
    <location>
        <begin position="301"/>
        <end position="320"/>
    </location>
</feature>
<dbReference type="Pfam" id="PF10101">
    <property type="entry name" value="DUF2339"/>
    <property type="match status" value="1"/>
</dbReference>
<evidence type="ECO:0000256" key="2">
    <source>
        <dbReference type="SAM" id="Phobius"/>
    </source>
</evidence>
<feature type="transmembrane region" description="Helical" evidence="2">
    <location>
        <begin position="202"/>
        <end position="223"/>
    </location>
</feature>
<feature type="transmembrane region" description="Helical" evidence="2">
    <location>
        <begin position="911"/>
        <end position="928"/>
    </location>
</feature>
<evidence type="ECO:0000256" key="1">
    <source>
        <dbReference type="SAM" id="Coils"/>
    </source>
</evidence>
<feature type="transmembrane region" description="Helical" evidence="2">
    <location>
        <begin position="710"/>
        <end position="728"/>
    </location>
</feature>
<dbReference type="Proteomes" id="UP000663207">
    <property type="component" value="Chromosome"/>
</dbReference>
<feature type="transmembrane region" description="Helical" evidence="2">
    <location>
        <begin position="276"/>
        <end position="294"/>
    </location>
</feature>
<feature type="transmembrane region" description="Helical" evidence="2">
    <location>
        <begin position="544"/>
        <end position="560"/>
    </location>
</feature>
<keyword evidence="2" id="KW-0812">Transmembrane</keyword>
<feature type="transmembrane region" description="Helical" evidence="2">
    <location>
        <begin position="332"/>
        <end position="353"/>
    </location>
</feature>
<feature type="transmembrane region" description="Helical" evidence="2">
    <location>
        <begin position="140"/>
        <end position="161"/>
    </location>
</feature>
<feature type="transmembrane region" description="Helical" evidence="2">
    <location>
        <begin position="229"/>
        <end position="246"/>
    </location>
</feature>
<feature type="transmembrane region" description="Helical" evidence="2">
    <location>
        <begin position="600"/>
        <end position="620"/>
    </location>
</feature>
<feature type="transmembrane region" description="Helical" evidence="2">
    <location>
        <begin position="795"/>
        <end position="812"/>
    </location>
</feature>
<feature type="transmembrane region" description="Helical" evidence="2">
    <location>
        <begin position="360"/>
        <end position="377"/>
    </location>
</feature>
<feature type="transmembrane region" description="Helical" evidence="2">
    <location>
        <begin position="173"/>
        <end position="190"/>
    </location>
</feature>
<feature type="transmembrane region" description="Helical" evidence="2">
    <location>
        <begin position="383"/>
        <end position="400"/>
    </location>
</feature>
<feature type="transmembrane region" description="Helical" evidence="2">
    <location>
        <begin position="430"/>
        <end position="446"/>
    </location>
</feature>
<dbReference type="PANTHER" id="PTHR38434:SF1">
    <property type="entry name" value="BLL2549 PROTEIN"/>
    <property type="match status" value="1"/>
</dbReference>
<reference evidence="3 4" key="1">
    <citation type="submission" date="2021-03" db="EMBL/GenBank/DDBJ databases">
        <title>Novel species identification of genus Shewanella.</title>
        <authorList>
            <person name="Liu G."/>
            <person name="Zhang Q."/>
        </authorList>
    </citation>
    <scope>NUCLEOTIDE SEQUENCE [LARGE SCALE GENOMIC DNA]</scope>
    <source>
        <strain evidence="3 4">FJAT-52962</strain>
    </source>
</reference>
<feature type="transmembrane region" description="Helical" evidence="2">
    <location>
        <begin position="885"/>
        <end position="904"/>
    </location>
</feature>
<organism evidence="3 4">
    <name type="scientific">Shewanella sedimentimangrovi</name>
    <dbReference type="NCBI Taxonomy" id="2814293"/>
    <lineage>
        <taxon>Bacteria</taxon>
        <taxon>Pseudomonadati</taxon>
        <taxon>Pseudomonadota</taxon>
        <taxon>Gammaproteobacteria</taxon>
        <taxon>Alteromonadales</taxon>
        <taxon>Shewanellaceae</taxon>
        <taxon>Shewanella</taxon>
    </lineage>
</organism>
<feature type="coiled-coil region" evidence="1">
    <location>
        <begin position="9"/>
        <end position="50"/>
    </location>
</feature>
<feature type="transmembrane region" description="Helical" evidence="2">
    <location>
        <begin position="740"/>
        <end position="757"/>
    </location>
</feature>